<evidence type="ECO:0000313" key="2">
    <source>
        <dbReference type="Proteomes" id="UP001154078"/>
    </source>
</evidence>
<dbReference type="OrthoDB" id="6746445at2759"/>
<reference evidence="1" key="1">
    <citation type="submission" date="2021-12" db="EMBL/GenBank/DDBJ databases">
        <authorList>
            <person name="King R."/>
        </authorList>
    </citation>
    <scope>NUCLEOTIDE SEQUENCE</scope>
</reference>
<dbReference type="Proteomes" id="UP001154078">
    <property type="component" value="Chromosome 7"/>
</dbReference>
<dbReference type="AlphaFoldDB" id="A0A9P0FK79"/>
<sequence>MSTNSTTKSGFDFEEIVQEVNERNLRKSNIIIYGIPEQECSISSSDRCNLDKSKISEVLHHLIPNITVDTAKPIRLGKFDATKELPRPLKIKLQGESQVFRLLSKSKVLRENPHYSSIRSF</sequence>
<dbReference type="EMBL" id="OV121138">
    <property type="protein sequence ID" value="CAH0560509.1"/>
    <property type="molecule type" value="Genomic_DNA"/>
</dbReference>
<organism evidence="1 2">
    <name type="scientific">Brassicogethes aeneus</name>
    <name type="common">Rape pollen beetle</name>
    <name type="synonym">Meligethes aeneus</name>
    <dbReference type="NCBI Taxonomy" id="1431903"/>
    <lineage>
        <taxon>Eukaryota</taxon>
        <taxon>Metazoa</taxon>
        <taxon>Ecdysozoa</taxon>
        <taxon>Arthropoda</taxon>
        <taxon>Hexapoda</taxon>
        <taxon>Insecta</taxon>
        <taxon>Pterygota</taxon>
        <taxon>Neoptera</taxon>
        <taxon>Endopterygota</taxon>
        <taxon>Coleoptera</taxon>
        <taxon>Polyphaga</taxon>
        <taxon>Cucujiformia</taxon>
        <taxon>Nitidulidae</taxon>
        <taxon>Meligethinae</taxon>
        <taxon>Brassicogethes</taxon>
    </lineage>
</organism>
<proteinExistence type="predicted"/>
<evidence type="ECO:0000313" key="1">
    <source>
        <dbReference type="EMBL" id="CAH0560509.1"/>
    </source>
</evidence>
<accession>A0A9P0FK79</accession>
<keyword evidence="2" id="KW-1185">Reference proteome</keyword>
<protein>
    <submittedName>
        <fullName evidence="1">Uncharacterized protein</fullName>
    </submittedName>
</protein>
<gene>
    <name evidence="1" type="ORF">MELIAE_LOCUS10248</name>
</gene>
<name>A0A9P0FK79_BRAAE</name>